<dbReference type="Pfam" id="PF01380">
    <property type="entry name" value="SIS"/>
    <property type="match status" value="1"/>
</dbReference>
<evidence type="ECO:0000313" key="5">
    <source>
        <dbReference type="EMBL" id="MDQ0207392.1"/>
    </source>
</evidence>
<evidence type="ECO:0000259" key="4">
    <source>
        <dbReference type="PROSITE" id="PS51071"/>
    </source>
</evidence>
<dbReference type="InterPro" id="IPR000281">
    <property type="entry name" value="HTH_RpiR"/>
</dbReference>
<keyword evidence="3" id="KW-0804">Transcription</keyword>
<name>A0ABT9YHS8_9BACI</name>
<dbReference type="RefSeq" id="WP_306982627.1">
    <property type="nucleotide sequence ID" value="NZ_JAUSUA010000002.1"/>
</dbReference>
<sequence length="275" mass="31047">MIAFEAFTLTKNQQSLANFITKNMDNIAFMTEKDIADACMVSSATVSRFWGAIGYKNFKTFKKSLHSQQTATPVTKTETTFNKYGQHPFLPMLNAHIHNLETTLTRLSEEDFRYSSQMLIDANCIHVYGNGAAQFMVDLVAFRLSRFDCKVNRIAPSGHEIFENLIHFQSSDVVVVFGFMNYSPELQVIFDLCQKQSIPVILITDRLISPMRDKAAAILYSERGENNEFHSLVSTLAIVEALILEVGRGKGASAITKLKQLQDIRKQYASKLPKQ</sequence>
<accession>A0ABT9YHS8</accession>
<dbReference type="Proteomes" id="UP001225034">
    <property type="component" value="Unassembled WGS sequence"/>
</dbReference>
<gene>
    <name evidence="5" type="ORF">J2S05_002191</name>
</gene>
<dbReference type="GO" id="GO:0003677">
    <property type="term" value="F:DNA binding"/>
    <property type="evidence" value="ECO:0007669"/>
    <property type="project" value="UniProtKB-KW"/>
</dbReference>
<dbReference type="PANTHER" id="PTHR30514">
    <property type="entry name" value="GLUCOKINASE"/>
    <property type="match status" value="1"/>
</dbReference>
<dbReference type="EMBL" id="JAUSUA010000002">
    <property type="protein sequence ID" value="MDQ0207392.1"/>
    <property type="molecule type" value="Genomic_DNA"/>
</dbReference>
<dbReference type="SUPFAM" id="SSF53697">
    <property type="entry name" value="SIS domain"/>
    <property type="match status" value="1"/>
</dbReference>
<dbReference type="InterPro" id="IPR009057">
    <property type="entry name" value="Homeodomain-like_sf"/>
</dbReference>
<dbReference type="InterPro" id="IPR047640">
    <property type="entry name" value="RpiR-like"/>
</dbReference>
<dbReference type="InterPro" id="IPR036388">
    <property type="entry name" value="WH-like_DNA-bd_sf"/>
</dbReference>
<keyword evidence="2 5" id="KW-0238">DNA-binding</keyword>
<dbReference type="Gene3D" id="1.10.10.10">
    <property type="entry name" value="Winged helix-like DNA-binding domain superfamily/Winged helix DNA-binding domain"/>
    <property type="match status" value="1"/>
</dbReference>
<dbReference type="InterPro" id="IPR035472">
    <property type="entry name" value="RpiR-like_SIS"/>
</dbReference>
<dbReference type="CDD" id="cd05013">
    <property type="entry name" value="SIS_RpiR"/>
    <property type="match status" value="1"/>
</dbReference>
<dbReference type="SUPFAM" id="SSF46689">
    <property type="entry name" value="Homeodomain-like"/>
    <property type="match status" value="1"/>
</dbReference>
<dbReference type="PROSITE" id="PS51071">
    <property type="entry name" value="HTH_RPIR"/>
    <property type="match status" value="1"/>
</dbReference>
<evidence type="ECO:0000256" key="2">
    <source>
        <dbReference type="ARBA" id="ARBA00023125"/>
    </source>
</evidence>
<dbReference type="Pfam" id="PF01418">
    <property type="entry name" value="HTH_6"/>
    <property type="match status" value="1"/>
</dbReference>
<keyword evidence="1" id="KW-0805">Transcription regulation</keyword>
<dbReference type="Gene3D" id="3.40.50.10490">
    <property type="entry name" value="Glucose-6-phosphate isomerase like protein, domain 1"/>
    <property type="match status" value="1"/>
</dbReference>
<evidence type="ECO:0000313" key="6">
    <source>
        <dbReference type="Proteomes" id="UP001225034"/>
    </source>
</evidence>
<feature type="domain" description="HTH rpiR-type" evidence="4">
    <location>
        <begin position="1"/>
        <end position="72"/>
    </location>
</feature>
<proteinExistence type="predicted"/>
<reference evidence="5 6" key="1">
    <citation type="submission" date="2023-07" db="EMBL/GenBank/DDBJ databases">
        <title>Genomic Encyclopedia of Type Strains, Phase IV (KMG-IV): sequencing the most valuable type-strain genomes for metagenomic binning, comparative biology and taxonomic classification.</title>
        <authorList>
            <person name="Goeker M."/>
        </authorList>
    </citation>
    <scope>NUCLEOTIDE SEQUENCE [LARGE SCALE GENOMIC DNA]</scope>
    <source>
        <strain evidence="5 6">DSM 19154</strain>
    </source>
</reference>
<organism evidence="5 6">
    <name type="scientific">Alkalicoccobacillus murimartini</name>
    <dbReference type="NCBI Taxonomy" id="171685"/>
    <lineage>
        <taxon>Bacteria</taxon>
        <taxon>Bacillati</taxon>
        <taxon>Bacillota</taxon>
        <taxon>Bacilli</taxon>
        <taxon>Bacillales</taxon>
        <taxon>Bacillaceae</taxon>
        <taxon>Alkalicoccobacillus</taxon>
    </lineage>
</organism>
<dbReference type="PANTHER" id="PTHR30514:SF18">
    <property type="entry name" value="RPIR-FAMILY TRANSCRIPTIONAL REGULATOR"/>
    <property type="match status" value="1"/>
</dbReference>
<dbReference type="InterPro" id="IPR046348">
    <property type="entry name" value="SIS_dom_sf"/>
</dbReference>
<evidence type="ECO:0000256" key="1">
    <source>
        <dbReference type="ARBA" id="ARBA00023015"/>
    </source>
</evidence>
<evidence type="ECO:0000256" key="3">
    <source>
        <dbReference type="ARBA" id="ARBA00023163"/>
    </source>
</evidence>
<protein>
    <submittedName>
        <fullName evidence="5">DNA-binding MurR/RpiR family transcriptional regulator</fullName>
    </submittedName>
</protein>
<dbReference type="InterPro" id="IPR001347">
    <property type="entry name" value="SIS_dom"/>
</dbReference>
<keyword evidence="6" id="KW-1185">Reference proteome</keyword>
<comment type="caution">
    <text evidence="5">The sequence shown here is derived from an EMBL/GenBank/DDBJ whole genome shotgun (WGS) entry which is preliminary data.</text>
</comment>